<protein>
    <recommendedName>
        <fullName evidence="2">Chalcone isomerase domain-containing protein</fullName>
    </recommendedName>
</protein>
<accession>A0A1Y0CXF5</accession>
<evidence type="ECO:0000259" key="2">
    <source>
        <dbReference type="Pfam" id="PF16036"/>
    </source>
</evidence>
<reference evidence="4" key="1">
    <citation type="submission" date="2017-05" db="EMBL/GenBank/DDBJ databases">
        <authorList>
            <person name="Sung H."/>
        </authorList>
    </citation>
    <scope>NUCLEOTIDE SEQUENCE [LARGE SCALE GENOMIC DNA]</scope>
    <source>
        <strain evidence="4">AMac2203</strain>
    </source>
</reference>
<dbReference type="RefSeq" id="WP_086963450.1">
    <property type="nucleotide sequence ID" value="NZ_CP021376.1"/>
</dbReference>
<evidence type="ECO:0000313" key="3">
    <source>
        <dbReference type="EMBL" id="ART79577.1"/>
    </source>
</evidence>
<dbReference type="KEGG" id="ocm:CBP12_04930"/>
<organism evidence="3 4">
    <name type="scientific">Oceanisphaera avium</name>
    <dbReference type="NCBI Taxonomy" id="1903694"/>
    <lineage>
        <taxon>Bacteria</taxon>
        <taxon>Pseudomonadati</taxon>
        <taxon>Pseudomonadota</taxon>
        <taxon>Gammaproteobacteria</taxon>
        <taxon>Aeromonadales</taxon>
        <taxon>Aeromonadaceae</taxon>
        <taxon>Oceanisphaera</taxon>
    </lineage>
</organism>
<dbReference type="AlphaFoldDB" id="A0A1Y0CXF5"/>
<feature type="signal peptide" evidence="1">
    <location>
        <begin position="1"/>
        <end position="25"/>
    </location>
</feature>
<feature type="chain" id="PRO_5012553134" description="Chalcone isomerase domain-containing protein" evidence="1">
    <location>
        <begin position="26"/>
        <end position="176"/>
    </location>
</feature>
<evidence type="ECO:0000313" key="4">
    <source>
        <dbReference type="Proteomes" id="UP000243793"/>
    </source>
</evidence>
<proteinExistence type="predicted"/>
<sequence>MTHLLKVATLLLTIFSLMLAPSLLAQQRVKEQAVAESNLQRVGQGQMKWMLFNLYQAHFYSRNGQYQEGHYPQALILAYQKSISRDALIEATLEEWQRLNIKVSPSWVTQLTRIWPSVNKGDELAIRVSKSGVSTFYFNQKVLGEIHDPDFGPAFLAIWLSEDSRNPKLTRQLKGQ</sequence>
<gene>
    <name evidence="3" type="ORF">CBP12_04930</name>
</gene>
<dbReference type="Proteomes" id="UP000243793">
    <property type="component" value="Chromosome"/>
</dbReference>
<dbReference type="InterPro" id="IPR016087">
    <property type="entry name" value="Chalcone_isomerase"/>
</dbReference>
<name>A0A1Y0CXF5_9GAMM</name>
<keyword evidence="1" id="KW-0732">Signal</keyword>
<dbReference type="EMBL" id="CP021376">
    <property type="protein sequence ID" value="ART79577.1"/>
    <property type="molecule type" value="Genomic_DNA"/>
</dbReference>
<dbReference type="Pfam" id="PF16036">
    <property type="entry name" value="Chalcone_3"/>
    <property type="match status" value="1"/>
</dbReference>
<keyword evidence="4" id="KW-1185">Reference proteome</keyword>
<evidence type="ECO:0000256" key="1">
    <source>
        <dbReference type="SAM" id="SignalP"/>
    </source>
</evidence>
<feature type="domain" description="Chalcone isomerase" evidence="2">
    <location>
        <begin position="32"/>
        <end position="173"/>
    </location>
</feature>
<dbReference type="OrthoDB" id="8527419at2"/>